<dbReference type="GO" id="GO:0004540">
    <property type="term" value="F:RNA nuclease activity"/>
    <property type="evidence" value="ECO:0007669"/>
    <property type="project" value="InterPro"/>
</dbReference>
<comment type="caution">
    <text evidence="2">The sequence shown here is derived from an EMBL/GenBank/DDBJ whole genome shotgun (WGS) entry which is preliminary data.</text>
</comment>
<sequence>MQRVRIFIDFWNFSLGMKEFDPNYRVDWEKLPAELVSEATHPSTDGKYEGACVYVSINPKSTADANLKHFLSNTVNRMPGYEIKIYERKPAKKPVCNSCQAEIVNCPSCKALLERTVEKGVDTAIVTDMLQHAWDNTYDIGILLSGDADFIPAVKFLNIRGKKIVHASFTGLGQNLANQCWKQINLANIATRTKR</sequence>
<evidence type="ECO:0000313" key="2">
    <source>
        <dbReference type="EMBL" id="MBC8360381.1"/>
    </source>
</evidence>
<dbReference type="AlphaFoldDB" id="A0A8J6TLJ8"/>
<organism evidence="2 3">
    <name type="scientific">Candidatus Desulfatibia profunda</name>
    <dbReference type="NCBI Taxonomy" id="2841695"/>
    <lineage>
        <taxon>Bacteria</taxon>
        <taxon>Pseudomonadati</taxon>
        <taxon>Thermodesulfobacteriota</taxon>
        <taxon>Desulfobacteria</taxon>
        <taxon>Desulfobacterales</taxon>
        <taxon>Desulfobacterales incertae sedis</taxon>
        <taxon>Candidatus Desulfatibia</taxon>
    </lineage>
</organism>
<dbReference type="Pfam" id="PF01936">
    <property type="entry name" value="NYN"/>
    <property type="match status" value="1"/>
</dbReference>
<dbReference type="PANTHER" id="PTHR35458">
    <property type="entry name" value="SLR0755 PROTEIN"/>
    <property type="match status" value="1"/>
</dbReference>
<dbReference type="EMBL" id="JACNJH010000085">
    <property type="protein sequence ID" value="MBC8360381.1"/>
    <property type="molecule type" value="Genomic_DNA"/>
</dbReference>
<dbReference type="Proteomes" id="UP000603434">
    <property type="component" value="Unassembled WGS sequence"/>
</dbReference>
<dbReference type="Gene3D" id="3.40.50.1010">
    <property type="entry name" value="5'-nuclease"/>
    <property type="match status" value="1"/>
</dbReference>
<dbReference type="InterPro" id="IPR021139">
    <property type="entry name" value="NYN"/>
</dbReference>
<evidence type="ECO:0000313" key="3">
    <source>
        <dbReference type="Proteomes" id="UP000603434"/>
    </source>
</evidence>
<gene>
    <name evidence="2" type="ORF">H8E23_03140</name>
</gene>
<dbReference type="PANTHER" id="PTHR35458:SF8">
    <property type="entry name" value="SLR0650 PROTEIN"/>
    <property type="match status" value="1"/>
</dbReference>
<accession>A0A8J6TLJ8</accession>
<evidence type="ECO:0000259" key="1">
    <source>
        <dbReference type="Pfam" id="PF01936"/>
    </source>
</evidence>
<protein>
    <submittedName>
        <fullName evidence="2">NYN domain-containing protein</fullName>
    </submittedName>
</protein>
<name>A0A8J6TLJ8_9BACT</name>
<dbReference type="InterPro" id="IPR047140">
    <property type="entry name" value="LabA"/>
</dbReference>
<proteinExistence type="predicted"/>
<feature type="domain" description="NYN" evidence="1">
    <location>
        <begin position="3"/>
        <end position="181"/>
    </location>
</feature>
<reference evidence="2 3" key="1">
    <citation type="submission" date="2020-08" db="EMBL/GenBank/DDBJ databases">
        <title>Bridging the membrane lipid divide: bacteria of the FCB group superphylum have the potential to synthesize archaeal ether lipids.</title>
        <authorList>
            <person name="Villanueva L."/>
            <person name="Von Meijenfeldt F.A.B."/>
            <person name="Westbye A.B."/>
            <person name="Yadav S."/>
            <person name="Hopmans E.C."/>
            <person name="Dutilh B.E."/>
            <person name="Sinninghe Damste J.S."/>
        </authorList>
    </citation>
    <scope>NUCLEOTIDE SEQUENCE [LARGE SCALE GENOMIC DNA]</scope>
    <source>
        <strain evidence="2">NIOZ-UU30</strain>
    </source>
</reference>